<dbReference type="GO" id="GO:0034272">
    <property type="term" value="C:phosphatidylinositol 3-kinase complex, class III, type II"/>
    <property type="evidence" value="ECO:0007669"/>
    <property type="project" value="TreeGrafter"/>
</dbReference>
<dbReference type="GO" id="GO:0030674">
    <property type="term" value="F:protein-macromolecule adaptor activity"/>
    <property type="evidence" value="ECO:0007669"/>
    <property type="project" value="TreeGrafter"/>
</dbReference>
<dbReference type="EMBL" id="CAJOAX010009218">
    <property type="protein sequence ID" value="CAF4051747.1"/>
    <property type="molecule type" value="Genomic_DNA"/>
</dbReference>
<evidence type="ECO:0000313" key="3">
    <source>
        <dbReference type="EMBL" id="CAF4051747.1"/>
    </source>
</evidence>
<dbReference type="PANTHER" id="PTHR12768">
    <property type="entry name" value="BECLIN 1"/>
    <property type="match status" value="1"/>
</dbReference>
<dbReference type="Proteomes" id="UP000663823">
    <property type="component" value="Unassembled WGS sequence"/>
</dbReference>
<feature type="coiled-coil region" evidence="1">
    <location>
        <begin position="906"/>
        <end position="952"/>
    </location>
</feature>
<accession>A0A819RUX8</accession>
<comment type="caution">
    <text evidence="3">The sequence shown here is derived from an EMBL/GenBank/DDBJ whole genome shotgun (WGS) entry which is preliminary data.</text>
</comment>
<protein>
    <submittedName>
        <fullName evidence="3">Uncharacterized protein</fullName>
    </submittedName>
</protein>
<proteinExistence type="predicted"/>
<feature type="region of interest" description="Disordered" evidence="2">
    <location>
        <begin position="79"/>
        <end position="106"/>
    </location>
</feature>
<evidence type="ECO:0000313" key="4">
    <source>
        <dbReference type="Proteomes" id="UP000663823"/>
    </source>
</evidence>
<sequence length="965" mass="113387">MNLQFNIPNNNNNTRRTHMSINRPLPQTIPSYIHLRPHINKKPNLYNAGQRKNSHPYRKFQTGSTTTFSGYTNISNYNHNTITSTNNKNNNNSHYHQHQQKQYNNKNTHLKSSNTKKIPCLMSVDLMSVDLFQQPPRKNRRKIEHAEQYKKQTVLHQHEIMKYHENNNNKLKGLILSDSICKYVRPEEVSADNIQVKISFESGCDCSRMLTFLEEQNIDQSSIFQADFVIFSLCTNDVANLGSDLAMKNCRILIERIRKLFPHLKSIGWLALSPRSKPSKLFNSITINEKYQEFNQYLTKLSKEMNFEIINANLQHQHMHYDGLHPSIQSGRALIEKAFYNWFVKQTKQVSITSHHHHSTIIANHDQHNQTTTAHNNNNRHHHNHTTTVHNNNNRHHHNHTTTDYNHYNHATGTTNRNHYNHATATTNHNHYNLSTATATNIYHHHNSTTTNNNNNIRTMNNKNTHNKNNTNRLKKKDTLKNENSNNLPSKLLIPQYPHFLRHKDEFFRKITIPRELEDKKEDIFLLSNIHFQTEYFQLEAEKWKIYMTAAANKKTVEQIEPMETIIEDNDNELPIARPSPTGLARPPPSLDFSDYPEIFDEWLPEPTPGQKRKLGHRRDDPPTPPSPRQPPPIIPRKTLPPRNPNISLVGGSLQTSPITIDTENKISRKQQHSFNSLLPLEQHKNQNEQQIIKTPNIIALLENEPSMIISPIRNSTPERIIRTPSVIPKNTITPYSSFKFAIIPIECRYYFKRMREKCTFEIIKAHQEFLENKYKTLENEREKKLYSSFPNQIRTRIVEFIRNIIEQSLDRKKKDNQKRLDNLLLDQMREKATFEIKRTAASVEQEYIQNAHEKFIRTLDLKLQLDKLEKRFVENMPPPSLNSFDKLQLHAKGLKSDNVHLSSLREQWKNVLRKTKLDLTALMREAKIRELEEANKEYEQLLRKLPDHFREQYDILCHQKGRAQ</sequence>
<dbReference type="InterPro" id="IPR007243">
    <property type="entry name" value="Atg6/Beclin"/>
</dbReference>
<organism evidence="3 4">
    <name type="scientific">Rotaria sordida</name>
    <dbReference type="NCBI Taxonomy" id="392033"/>
    <lineage>
        <taxon>Eukaryota</taxon>
        <taxon>Metazoa</taxon>
        <taxon>Spiralia</taxon>
        <taxon>Gnathifera</taxon>
        <taxon>Rotifera</taxon>
        <taxon>Eurotatoria</taxon>
        <taxon>Bdelloidea</taxon>
        <taxon>Philodinida</taxon>
        <taxon>Philodinidae</taxon>
        <taxon>Rotaria</taxon>
    </lineage>
</organism>
<evidence type="ECO:0000256" key="1">
    <source>
        <dbReference type="SAM" id="Coils"/>
    </source>
</evidence>
<dbReference type="GO" id="GO:0006995">
    <property type="term" value="P:cellular response to nitrogen starvation"/>
    <property type="evidence" value="ECO:0007669"/>
    <property type="project" value="TreeGrafter"/>
</dbReference>
<reference evidence="3" key="1">
    <citation type="submission" date="2021-02" db="EMBL/GenBank/DDBJ databases">
        <authorList>
            <person name="Nowell W R."/>
        </authorList>
    </citation>
    <scope>NUCLEOTIDE SEQUENCE</scope>
</reference>
<dbReference type="SUPFAM" id="SSF52266">
    <property type="entry name" value="SGNH hydrolase"/>
    <property type="match status" value="1"/>
</dbReference>
<dbReference type="GO" id="GO:0000045">
    <property type="term" value="P:autophagosome assembly"/>
    <property type="evidence" value="ECO:0007669"/>
    <property type="project" value="TreeGrafter"/>
</dbReference>
<feature type="compositionally biased region" description="Pro residues" evidence="2">
    <location>
        <begin position="623"/>
        <end position="635"/>
    </location>
</feature>
<gene>
    <name evidence="3" type="ORF">OTI717_LOCUS31674</name>
</gene>
<dbReference type="GO" id="GO:0000423">
    <property type="term" value="P:mitophagy"/>
    <property type="evidence" value="ECO:0007669"/>
    <property type="project" value="TreeGrafter"/>
</dbReference>
<feature type="region of interest" description="Disordered" evidence="2">
    <location>
        <begin position="45"/>
        <end position="65"/>
    </location>
</feature>
<dbReference type="GO" id="GO:0000407">
    <property type="term" value="C:phagophore assembly site"/>
    <property type="evidence" value="ECO:0007669"/>
    <property type="project" value="TreeGrafter"/>
</dbReference>
<dbReference type="AlphaFoldDB" id="A0A819RUX8"/>
<dbReference type="GO" id="GO:0043548">
    <property type="term" value="F:phosphatidylinositol 3-kinase binding"/>
    <property type="evidence" value="ECO:0007669"/>
    <property type="project" value="TreeGrafter"/>
</dbReference>
<keyword evidence="1" id="KW-0175">Coiled coil</keyword>
<evidence type="ECO:0000256" key="2">
    <source>
        <dbReference type="SAM" id="MobiDB-lite"/>
    </source>
</evidence>
<dbReference type="PANTHER" id="PTHR12768:SF4">
    <property type="entry name" value="BECLIN-1"/>
    <property type="match status" value="1"/>
</dbReference>
<name>A0A819RUX8_9BILA</name>
<feature type="region of interest" description="Disordered" evidence="2">
    <location>
        <begin position="569"/>
        <end position="654"/>
    </location>
</feature>
<feature type="region of interest" description="Disordered" evidence="2">
    <location>
        <begin position="372"/>
        <end position="398"/>
    </location>
</feature>
<dbReference type="GO" id="GO:0045324">
    <property type="term" value="P:late endosome to vacuole transport"/>
    <property type="evidence" value="ECO:0007669"/>
    <property type="project" value="TreeGrafter"/>
</dbReference>
<dbReference type="GO" id="GO:0034271">
    <property type="term" value="C:phosphatidylinositol 3-kinase complex, class III, type I"/>
    <property type="evidence" value="ECO:0007669"/>
    <property type="project" value="TreeGrafter"/>
</dbReference>